<sequence>MSDLWVMIVAPHPDDESLAAGGLIQHALRAGAALRVLYMTDGENNPWAQLACEGRWPRSPATRARWGARRRLEALAALARLGLAAEAARFIGFQDQALTTLLLQGDRRPIEALAAELEEWRPSILVGPSARDHHPDHSATAVLARLAQLGRIHVPSLVLAYVLHVGRRRHRDETSMLQLLRWRGFQLPAFARSIEAFETPEAGFDEAPGVSAFVSDGALRAMITCAARPRLGAATMRLVLARESGEVVGLSLRLPGRSCDVEVDCTAPGARPVARLRVTPKSWQVALPLDFAPAECLIKVDWPAEQRLGLLDHAGWMSVPTPSRTSTDGDRPPLAPRPAYASLDST</sequence>
<reference evidence="2 3" key="1">
    <citation type="journal article" date="2019" name="Nat. Microbiol.">
        <title>Mediterranean grassland soil C-N compound turnover is dependent on rainfall and depth, and is mediated by genomically divergent microorganisms.</title>
        <authorList>
            <person name="Diamond S."/>
            <person name="Andeer P.F."/>
            <person name="Li Z."/>
            <person name="Crits-Christoph A."/>
            <person name="Burstein D."/>
            <person name="Anantharaman K."/>
            <person name="Lane K.R."/>
            <person name="Thomas B.C."/>
            <person name="Pan C."/>
            <person name="Northen T.R."/>
            <person name="Banfield J.F."/>
        </authorList>
    </citation>
    <scope>NUCLEOTIDE SEQUENCE [LARGE SCALE GENOMIC DNA]</scope>
    <source>
        <strain evidence="2">WS_10</strain>
    </source>
</reference>
<dbReference type="Pfam" id="PF02585">
    <property type="entry name" value="PIG-L"/>
    <property type="match status" value="1"/>
</dbReference>
<evidence type="ECO:0000313" key="2">
    <source>
        <dbReference type="EMBL" id="TMQ69980.1"/>
    </source>
</evidence>
<dbReference type="AlphaFoldDB" id="A0A538U255"/>
<dbReference type="EMBL" id="VBPA01000247">
    <property type="protein sequence ID" value="TMQ69980.1"/>
    <property type="molecule type" value="Genomic_DNA"/>
</dbReference>
<dbReference type="InterPro" id="IPR003737">
    <property type="entry name" value="GlcNAc_PI_deacetylase-related"/>
</dbReference>
<evidence type="ECO:0000313" key="3">
    <source>
        <dbReference type="Proteomes" id="UP000319836"/>
    </source>
</evidence>
<organism evidence="2 3">
    <name type="scientific">Eiseniibacteriota bacterium</name>
    <dbReference type="NCBI Taxonomy" id="2212470"/>
    <lineage>
        <taxon>Bacteria</taxon>
        <taxon>Candidatus Eiseniibacteriota</taxon>
    </lineage>
</organism>
<dbReference type="PANTHER" id="PTHR12993">
    <property type="entry name" value="N-ACETYLGLUCOSAMINYL-PHOSPHATIDYLINOSITOL DE-N-ACETYLASE-RELATED"/>
    <property type="match status" value="1"/>
</dbReference>
<protein>
    <submittedName>
        <fullName evidence="2">PIG-L family deacetylase</fullName>
    </submittedName>
</protein>
<evidence type="ECO:0000256" key="1">
    <source>
        <dbReference type="SAM" id="MobiDB-lite"/>
    </source>
</evidence>
<accession>A0A538U255</accession>
<name>A0A538U255_UNCEI</name>
<dbReference type="InterPro" id="IPR024078">
    <property type="entry name" value="LmbE-like_dom_sf"/>
</dbReference>
<dbReference type="Proteomes" id="UP000319836">
    <property type="component" value="Unassembled WGS sequence"/>
</dbReference>
<proteinExistence type="predicted"/>
<dbReference type="Gene3D" id="3.40.50.10320">
    <property type="entry name" value="LmbE-like"/>
    <property type="match status" value="1"/>
</dbReference>
<gene>
    <name evidence="2" type="ORF">E6K80_09950</name>
</gene>
<feature type="region of interest" description="Disordered" evidence="1">
    <location>
        <begin position="320"/>
        <end position="346"/>
    </location>
</feature>
<dbReference type="PANTHER" id="PTHR12993:SF29">
    <property type="entry name" value="BLR3841 PROTEIN"/>
    <property type="match status" value="1"/>
</dbReference>
<dbReference type="SUPFAM" id="SSF102588">
    <property type="entry name" value="LmbE-like"/>
    <property type="match status" value="1"/>
</dbReference>
<comment type="caution">
    <text evidence="2">The sequence shown here is derived from an EMBL/GenBank/DDBJ whole genome shotgun (WGS) entry which is preliminary data.</text>
</comment>
<dbReference type="GO" id="GO:0016811">
    <property type="term" value="F:hydrolase activity, acting on carbon-nitrogen (but not peptide) bonds, in linear amides"/>
    <property type="evidence" value="ECO:0007669"/>
    <property type="project" value="TreeGrafter"/>
</dbReference>